<sequence>MYSEAFTAAIVEAEELIVAAPHIETEADLLEGLQYLAQGIAACTHMAFHTDRDHPFLLSGTGPFTKMGLDNPDTLYFGARVSGEYEYVVTGKRGTTTDLSFQVLGGGDYTDKNVPGSAIAFDDREIHIDSDGSFEVRFGPAPADDSRPNYFTLGPGPAQLVMREVYSDWREQRGSLAIARVDTAGTAPAPLTKEQIEKRYASAGKQLVNRVKTWLQFPKWFYDNLPVNTMTEPRLTPGGLATQFSSVGHYDLADDQAMIITVPKSDAPYQGFQLGSLWYISLDYINHQTSLNSSQAQIDPDGNIRMVVSNTNPGVTNWIETLGHRRAYLQFRWQRADRQLTPADGPTVEVVAVGDIPAKLPHYSQNQISEEGWRSRIAERQTAIGARMLG</sequence>
<evidence type="ECO:0000313" key="4">
    <source>
        <dbReference type="Proteomes" id="UP000284557"/>
    </source>
</evidence>
<evidence type="ECO:0000313" key="2">
    <source>
        <dbReference type="EMBL" id="RIT43554.1"/>
    </source>
</evidence>
<reference evidence="1 3" key="1">
    <citation type="submission" date="2015-03" db="EMBL/GenBank/DDBJ databases">
        <authorList>
            <consortium name="Pathogen Informatics"/>
            <person name="Murphy D."/>
        </authorList>
    </citation>
    <scope>NUCLEOTIDE SEQUENCE [LARGE SCALE GENOMIC DNA]</scope>
    <source>
        <strain evidence="1 3">PAP036</strain>
    </source>
</reference>
<dbReference type="Proteomes" id="UP000284557">
    <property type="component" value="Unassembled WGS sequence"/>
</dbReference>
<accession>A0A0U0X6H6</accession>
<organism evidence="1 3">
    <name type="scientific">Mycobacteroides abscessus</name>
    <dbReference type="NCBI Taxonomy" id="36809"/>
    <lineage>
        <taxon>Bacteria</taxon>
        <taxon>Bacillati</taxon>
        <taxon>Actinomycetota</taxon>
        <taxon>Actinomycetes</taxon>
        <taxon>Mycobacteriales</taxon>
        <taxon>Mycobacteriaceae</taxon>
        <taxon>Mycobacteroides</taxon>
    </lineage>
</organism>
<dbReference type="EMBL" id="QXBN01000001">
    <property type="protein sequence ID" value="RIT43554.1"/>
    <property type="molecule type" value="Genomic_DNA"/>
</dbReference>
<protein>
    <submittedName>
        <fullName evidence="2">DUF1214 domain-containing protein</fullName>
    </submittedName>
</protein>
<dbReference type="GeneID" id="93381124"/>
<name>A0A0U0X6H6_9MYCO</name>
<dbReference type="RefSeq" id="WP_005085850.1">
    <property type="nucleotide sequence ID" value="NZ_CM125927.1"/>
</dbReference>
<dbReference type="Proteomes" id="UP000038487">
    <property type="component" value="Unassembled WGS sequence"/>
</dbReference>
<gene>
    <name evidence="2" type="ORF">D2E76_00350</name>
    <name evidence="1" type="ORF">ERS075527_02341</name>
</gene>
<proteinExistence type="predicted"/>
<dbReference type="EMBL" id="CSUW01000005">
    <property type="protein sequence ID" value="CPT30088.1"/>
    <property type="molecule type" value="Genomic_DNA"/>
</dbReference>
<reference evidence="2 4" key="2">
    <citation type="submission" date="2018-08" db="EMBL/GenBank/DDBJ databases">
        <title>Linezolid Resistance in Mycobacterium abscessus: MIC Distribution and Comprehensive Investigation of Resistance Mechanisms.</title>
        <authorList>
            <person name="Ye M."/>
            <person name="Xu L."/>
            <person name="Zou Y."/>
            <person name="Li B."/>
            <person name="Guo Q."/>
            <person name="Zhang Y."/>
            <person name="Zhan M."/>
            <person name="Xu B."/>
            <person name="Yu F."/>
            <person name="Zhang Z."/>
            <person name="Chu H."/>
        </authorList>
    </citation>
    <scope>NUCLEOTIDE SEQUENCE [LARGE SCALE GENOMIC DNA]</scope>
    <source>
        <strain evidence="2 4">G143</strain>
    </source>
</reference>
<evidence type="ECO:0000313" key="3">
    <source>
        <dbReference type="Proteomes" id="UP000038487"/>
    </source>
</evidence>
<evidence type="ECO:0000313" key="1">
    <source>
        <dbReference type="EMBL" id="CPT30088.1"/>
    </source>
</evidence>
<dbReference type="AlphaFoldDB" id="A0A0U0X6H6"/>
<comment type="caution">
    <text evidence="1">The sequence shown here is derived from an EMBL/GenBank/DDBJ whole genome shotgun (WGS) entry which is preliminary data.</text>
</comment>